<evidence type="ECO:0000313" key="2">
    <source>
        <dbReference type="EMBL" id="KUJ23939.1"/>
    </source>
</evidence>
<dbReference type="InParanoid" id="A0A194XV94"/>
<organism evidence="2 3">
    <name type="scientific">Mollisia scopiformis</name>
    <name type="common">Conifer needle endophyte fungus</name>
    <name type="synonym">Phialocephala scopiformis</name>
    <dbReference type="NCBI Taxonomy" id="149040"/>
    <lineage>
        <taxon>Eukaryota</taxon>
        <taxon>Fungi</taxon>
        <taxon>Dikarya</taxon>
        <taxon>Ascomycota</taxon>
        <taxon>Pezizomycotina</taxon>
        <taxon>Leotiomycetes</taxon>
        <taxon>Helotiales</taxon>
        <taxon>Mollisiaceae</taxon>
        <taxon>Mollisia</taxon>
    </lineage>
</organism>
<gene>
    <name evidence="2" type="ORF">LY89DRAFT_712895</name>
</gene>
<dbReference type="CDD" id="cd09917">
    <property type="entry name" value="F-box_SF"/>
    <property type="match status" value="1"/>
</dbReference>
<dbReference type="SUPFAM" id="SSF81383">
    <property type="entry name" value="F-box domain"/>
    <property type="match status" value="1"/>
</dbReference>
<dbReference type="KEGG" id="psco:LY89DRAFT_712895"/>
<dbReference type="EMBL" id="KQ947404">
    <property type="protein sequence ID" value="KUJ23939.1"/>
    <property type="molecule type" value="Genomic_DNA"/>
</dbReference>
<dbReference type="PROSITE" id="PS50181">
    <property type="entry name" value="FBOX"/>
    <property type="match status" value="1"/>
</dbReference>
<dbReference type="AlphaFoldDB" id="A0A194XV94"/>
<accession>A0A194XV94</accession>
<reference evidence="2 3" key="1">
    <citation type="submission" date="2015-10" db="EMBL/GenBank/DDBJ databases">
        <title>Full genome of DAOMC 229536 Phialocephala scopiformis, a fungal endophyte of spruce producing the potent anti-insectan compound rugulosin.</title>
        <authorList>
            <consortium name="DOE Joint Genome Institute"/>
            <person name="Walker A.K."/>
            <person name="Frasz S.L."/>
            <person name="Seifert K.A."/>
            <person name="Miller J.D."/>
            <person name="Mondo S.J."/>
            <person name="Labutti K."/>
            <person name="Lipzen A."/>
            <person name="Dockter R."/>
            <person name="Kennedy M."/>
            <person name="Grigoriev I.V."/>
            <person name="Spatafora J.W."/>
        </authorList>
    </citation>
    <scope>NUCLEOTIDE SEQUENCE [LARGE SCALE GENOMIC DNA]</scope>
    <source>
        <strain evidence="2 3">CBS 120377</strain>
    </source>
</reference>
<dbReference type="Gene3D" id="1.20.1280.50">
    <property type="match status" value="1"/>
</dbReference>
<protein>
    <recommendedName>
        <fullName evidence="1">F-box domain-containing protein</fullName>
    </recommendedName>
</protein>
<feature type="domain" description="F-box" evidence="1">
    <location>
        <begin position="279"/>
        <end position="323"/>
    </location>
</feature>
<dbReference type="Proteomes" id="UP000070700">
    <property type="component" value="Unassembled WGS sequence"/>
</dbReference>
<evidence type="ECO:0000259" key="1">
    <source>
        <dbReference type="PROSITE" id="PS50181"/>
    </source>
</evidence>
<keyword evidence="3" id="KW-1185">Reference proteome</keyword>
<evidence type="ECO:0000313" key="3">
    <source>
        <dbReference type="Proteomes" id="UP000070700"/>
    </source>
</evidence>
<dbReference type="RefSeq" id="XP_018078294.1">
    <property type="nucleotide sequence ID" value="XM_018218008.1"/>
</dbReference>
<dbReference type="GeneID" id="28827734"/>
<dbReference type="OrthoDB" id="6612291at2759"/>
<dbReference type="InterPro" id="IPR036047">
    <property type="entry name" value="F-box-like_dom_sf"/>
</dbReference>
<dbReference type="InterPro" id="IPR001810">
    <property type="entry name" value="F-box_dom"/>
</dbReference>
<name>A0A194XV94_MOLSC</name>
<proteinExistence type="predicted"/>
<sequence length="468" mass="54393">MGYSENCCQLCAVSINVARLRTKNEPQSAGWGYSSGEYYSGDAMGARCTTFAERSGCENIPHETAEWIHLPGRWCVFEGGYNGWKIGAEEMKGMNLPRYIMRRPKDADFDGEGADYEEESDYFLTSQTTCPPDDFEPGELEHVRYGIDNFFPQNYAVLSSDDDMDVGVPVHDSCWKIFERICKMRLGKVDLQGFMLLWFRQACGNCGFQNMKQEPVIRECREQFWCHLPGTEYLGANPHDIPGLLLGVSDQYRSYPNGDNVFQAHQPGIGDPSVYESQTDPFSKLPAELKNIVLSYLSSQDIARLRLASRSFRQLPKQLFLRLLQDELPWFWEFDELKQLDDDWWKEWFKNDDPEKQHEEHANRIRKSREGNFTEDVNWLMVYKQLCVLKKGVLGVRNRARIWYMVEEVVRRIAELRERLSDDSGYDLRGRETFPVEPTEDEVEAGLVKNDLYCPRCQVFQIQRENPT</sequence>
<dbReference type="Pfam" id="PF00646">
    <property type="entry name" value="F-box"/>
    <property type="match status" value="1"/>
</dbReference>